<proteinExistence type="predicted"/>
<dbReference type="CDD" id="cd00431">
    <property type="entry name" value="cysteine_hydrolases"/>
    <property type="match status" value="1"/>
</dbReference>
<evidence type="ECO:0000313" key="3">
    <source>
        <dbReference type="EMBL" id="TWF52321.1"/>
    </source>
</evidence>
<sequence>MSGNPIVPKPMIVGRPALIVVDIQKSGFMPRPTTSRLEFMGDHIERNWRAKSVVDAARKAGIPVIFVQEAHRDSLIDFGRELDGSESIHCLESSPGTPFPIEEMEMTPDDLRITKRRYSVFYGTEMEILLKAVKAETLFFVGGFTDVCIHYSFADAHQGDYYCRVIEDCVSGSGQAAHDASLVAMEYLQAGARRNAQEVIDAFAAQAAAAAA</sequence>
<dbReference type="RefSeq" id="WP_246690852.1">
    <property type="nucleotide sequence ID" value="NZ_VIWP01000005.1"/>
</dbReference>
<evidence type="ECO:0000313" key="4">
    <source>
        <dbReference type="Proteomes" id="UP000320653"/>
    </source>
</evidence>
<keyword evidence="1" id="KW-0378">Hydrolase</keyword>
<name>A0A561QPK1_9HYPH</name>
<gene>
    <name evidence="3" type="ORF">FHW37_105424</name>
</gene>
<dbReference type="PANTHER" id="PTHR43540:SF6">
    <property type="entry name" value="ISOCHORISMATASE-LIKE DOMAIN-CONTAINING PROTEIN"/>
    <property type="match status" value="1"/>
</dbReference>
<dbReference type="GO" id="GO:0016787">
    <property type="term" value="F:hydrolase activity"/>
    <property type="evidence" value="ECO:0007669"/>
    <property type="project" value="UniProtKB-KW"/>
</dbReference>
<dbReference type="InterPro" id="IPR000868">
    <property type="entry name" value="Isochorismatase-like_dom"/>
</dbReference>
<accession>A0A561QPK1</accession>
<reference evidence="3 4" key="1">
    <citation type="submission" date="2019-06" db="EMBL/GenBank/DDBJ databases">
        <title>Sorghum-associated microbial communities from plants grown in Nebraska, USA.</title>
        <authorList>
            <person name="Schachtman D."/>
        </authorList>
    </citation>
    <scope>NUCLEOTIDE SEQUENCE [LARGE SCALE GENOMIC DNA]</scope>
    <source>
        <strain evidence="3 4">1225</strain>
    </source>
</reference>
<dbReference type="Pfam" id="PF00857">
    <property type="entry name" value="Isochorismatase"/>
    <property type="match status" value="1"/>
</dbReference>
<protein>
    <submittedName>
        <fullName evidence="3">Nicotinamidase-related amidase</fullName>
    </submittedName>
</protein>
<dbReference type="EMBL" id="VIWP01000005">
    <property type="protein sequence ID" value="TWF52321.1"/>
    <property type="molecule type" value="Genomic_DNA"/>
</dbReference>
<dbReference type="AlphaFoldDB" id="A0A561QPK1"/>
<dbReference type="PANTHER" id="PTHR43540">
    <property type="entry name" value="PEROXYUREIDOACRYLATE/UREIDOACRYLATE AMIDOHYDROLASE-RELATED"/>
    <property type="match status" value="1"/>
</dbReference>
<dbReference type="Gene3D" id="3.40.50.850">
    <property type="entry name" value="Isochorismatase-like"/>
    <property type="match status" value="1"/>
</dbReference>
<organism evidence="3 4">
    <name type="scientific">Neorhizobium alkalisoli</name>
    <dbReference type="NCBI Taxonomy" id="528178"/>
    <lineage>
        <taxon>Bacteria</taxon>
        <taxon>Pseudomonadati</taxon>
        <taxon>Pseudomonadota</taxon>
        <taxon>Alphaproteobacteria</taxon>
        <taxon>Hyphomicrobiales</taxon>
        <taxon>Rhizobiaceae</taxon>
        <taxon>Rhizobium/Agrobacterium group</taxon>
        <taxon>Neorhizobium</taxon>
    </lineage>
</organism>
<evidence type="ECO:0000259" key="2">
    <source>
        <dbReference type="Pfam" id="PF00857"/>
    </source>
</evidence>
<dbReference type="InterPro" id="IPR050272">
    <property type="entry name" value="Isochorismatase-like_hydrls"/>
</dbReference>
<dbReference type="InterPro" id="IPR036380">
    <property type="entry name" value="Isochorismatase-like_sf"/>
</dbReference>
<keyword evidence="4" id="KW-1185">Reference proteome</keyword>
<dbReference type="Proteomes" id="UP000320653">
    <property type="component" value="Unassembled WGS sequence"/>
</dbReference>
<feature type="domain" description="Isochorismatase-like" evidence="2">
    <location>
        <begin position="17"/>
        <end position="189"/>
    </location>
</feature>
<dbReference type="SUPFAM" id="SSF52499">
    <property type="entry name" value="Isochorismatase-like hydrolases"/>
    <property type="match status" value="1"/>
</dbReference>
<comment type="caution">
    <text evidence="3">The sequence shown here is derived from an EMBL/GenBank/DDBJ whole genome shotgun (WGS) entry which is preliminary data.</text>
</comment>
<evidence type="ECO:0000256" key="1">
    <source>
        <dbReference type="ARBA" id="ARBA00022801"/>
    </source>
</evidence>